<reference evidence="8" key="1">
    <citation type="journal article" date="2022" name="Int. J. Syst. Evol. Microbiol.">
        <title>Anaeromyxobacter oryzae sp. nov., Anaeromyxobacter diazotrophicus sp. nov. and Anaeromyxobacter paludicola sp. nov., isolated from paddy soils.</title>
        <authorList>
            <person name="Itoh H."/>
            <person name="Xu Z."/>
            <person name="Mise K."/>
            <person name="Masuda Y."/>
            <person name="Ushijima N."/>
            <person name="Hayakawa C."/>
            <person name="Shiratori Y."/>
            <person name="Senoo K."/>
        </authorList>
    </citation>
    <scope>NUCLEOTIDE SEQUENCE [LARGE SCALE GENOMIC DNA]</scope>
    <source>
        <strain evidence="8">Red232</strain>
    </source>
</reference>
<evidence type="ECO:0000313" key="7">
    <source>
        <dbReference type="EMBL" id="BDG04722.1"/>
    </source>
</evidence>
<comment type="subcellular location">
    <subcellularLocation>
        <location evidence="1">Cell inner membrane</location>
    </subcellularLocation>
</comment>
<dbReference type="GO" id="GO:0016746">
    <property type="term" value="F:acyltransferase activity"/>
    <property type="evidence" value="ECO:0007669"/>
    <property type="project" value="UniProtKB-KW"/>
</dbReference>
<dbReference type="Pfam" id="PF03279">
    <property type="entry name" value="Lip_A_acyltrans"/>
    <property type="match status" value="1"/>
</dbReference>
<protein>
    <submittedName>
        <fullName evidence="7">Lipid A biosynthesis lauroyl acyltransferase</fullName>
    </submittedName>
</protein>
<proteinExistence type="predicted"/>
<dbReference type="InterPro" id="IPR004960">
    <property type="entry name" value="LipA_acyltrans"/>
</dbReference>
<accession>A0ABM7WYW3</accession>
<keyword evidence="2" id="KW-1003">Cell membrane</keyword>
<evidence type="ECO:0000256" key="3">
    <source>
        <dbReference type="ARBA" id="ARBA00022519"/>
    </source>
</evidence>
<name>A0ABM7WYW3_9BACT</name>
<dbReference type="Proteomes" id="UP001162891">
    <property type="component" value="Chromosome"/>
</dbReference>
<evidence type="ECO:0000256" key="2">
    <source>
        <dbReference type="ARBA" id="ARBA00022475"/>
    </source>
</evidence>
<dbReference type="CDD" id="cd07984">
    <property type="entry name" value="LPLAT_LABLAT-like"/>
    <property type="match status" value="1"/>
</dbReference>
<evidence type="ECO:0000256" key="1">
    <source>
        <dbReference type="ARBA" id="ARBA00004533"/>
    </source>
</evidence>
<keyword evidence="6 7" id="KW-0012">Acyltransferase</keyword>
<keyword evidence="5" id="KW-0472">Membrane</keyword>
<evidence type="ECO:0000256" key="5">
    <source>
        <dbReference type="ARBA" id="ARBA00023136"/>
    </source>
</evidence>
<gene>
    <name evidence="7" type="ORF">AMOR_37180</name>
</gene>
<evidence type="ECO:0000313" key="8">
    <source>
        <dbReference type="Proteomes" id="UP001162891"/>
    </source>
</evidence>
<evidence type="ECO:0000256" key="4">
    <source>
        <dbReference type="ARBA" id="ARBA00022679"/>
    </source>
</evidence>
<keyword evidence="4" id="KW-0808">Transferase</keyword>
<sequence>MAATGWKRARRAVRAAVIVAFVRALMTMPLGVALALGGALGRLAWAISPRMRRDIRASLAVAFPERSDAERDAIARASLVHLGWVGAEAITMRRWADRLDAYVDAPPEAIATVERAWARKKGIIFVLGHIGNWELTSRLSRYVQPNAAIAKRSWHVRLDRLSERFRAENGVGTYWRDDPATGRAMLRLFRQGGALGILIDQDIRDVQSVFVPFFGRPAATPRAAADLALRFGAAVLVVTCHRRGPRAGDGHRLEVVEVPYDAAAPDREGEVVRLTAACAAVQEDAIRRHPAEWVWMHQRWKSRPDR</sequence>
<dbReference type="PANTHER" id="PTHR30606">
    <property type="entry name" value="LIPID A BIOSYNTHESIS LAUROYL ACYLTRANSFERASE"/>
    <property type="match status" value="1"/>
</dbReference>
<dbReference type="PANTHER" id="PTHR30606:SF9">
    <property type="entry name" value="LIPID A BIOSYNTHESIS LAUROYLTRANSFERASE"/>
    <property type="match status" value="1"/>
</dbReference>
<evidence type="ECO:0000256" key="6">
    <source>
        <dbReference type="ARBA" id="ARBA00023315"/>
    </source>
</evidence>
<keyword evidence="8" id="KW-1185">Reference proteome</keyword>
<organism evidence="7 8">
    <name type="scientific">Anaeromyxobacter oryzae</name>
    <dbReference type="NCBI Taxonomy" id="2918170"/>
    <lineage>
        <taxon>Bacteria</taxon>
        <taxon>Pseudomonadati</taxon>
        <taxon>Myxococcota</taxon>
        <taxon>Myxococcia</taxon>
        <taxon>Myxococcales</taxon>
        <taxon>Cystobacterineae</taxon>
        <taxon>Anaeromyxobacteraceae</taxon>
        <taxon>Anaeromyxobacter</taxon>
    </lineage>
</organism>
<keyword evidence="3" id="KW-0997">Cell inner membrane</keyword>
<dbReference type="RefSeq" id="WP_248353186.1">
    <property type="nucleotide sequence ID" value="NZ_AP025591.1"/>
</dbReference>
<dbReference type="EMBL" id="AP025591">
    <property type="protein sequence ID" value="BDG04722.1"/>
    <property type="molecule type" value="Genomic_DNA"/>
</dbReference>